<dbReference type="Gene3D" id="2.10.110.10">
    <property type="entry name" value="Cysteine Rich Protein"/>
    <property type="match status" value="4"/>
</dbReference>
<dbReference type="GO" id="GO:0003779">
    <property type="term" value="F:actin binding"/>
    <property type="evidence" value="ECO:0007669"/>
    <property type="project" value="TreeGrafter"/>
</dbReference>
<dbReference type="PROSITE" id="PS50023">
    <property type="entry name" value="LIM_DOMAIN_2"/>
    <property type="match status" value="3"/>
</dbReference>
<evidence type="ECO:0000313" key="6">
    <source>
        <dbReference type="EMBL" id="RKP21645.1"/>
    </source>
</evidence>
<evidence type="ECO:0000313" key="7">
    <source>
        <dbReference type="Proteomes" id="UP000281549"/>
    </source>
</evidence>
<feature type="domain" description="LIM zinc-binding" evidence="5">
    <location>
        <begin position="108"/>
        <end position="167"/>
    </location>
</feature>
<dbReference type="GO" id="GO:0030036">
    <property type="term" value="P:actin cytoskeleton organization"/>
    <property type="evidence" value="ECO:0007669"/>
    <property type="project" value="TreeGrafter"/>
</dbReference>
<dbReference type="GO" id="GO:0001725">
    <property type="term" value="C:stress fiber"/>
    <property type="evidence" value="ECO:0007669"/>
    <property type="project" value="TreeGrafter"/>
</dbReference>
<dbReference type="PANTHER" id="PTHR24214">
    <property type="entry name" value="PDZ AND LIM DOMAIN PROTEIN ZASP"/>
    <property type="match status" value="1"/>
</dbReference>
<feature type="non-terminal residue" evidence="6">
    <location>
        <position position="233"/>
    </location>
</feature>
<reference evidence="7" key="1">
    <citation type="journal article" date="2018" name="Nat. Microbiol.">
        <title>Leveraging single-cell genomics to expand the fungal tree of life.</title>
        <authorList>
            <person name="Ahrendt S.R."/>
            <person name="Quandt C.A."/>
            <person name="Ciobanu D."/>
            <person name="Clum A."/>
            <person name="Salamov A."/>
            <person name="Andreopoulos B."/>
            <person name="Cheng J.F."/>
            <person name="Woyke T."/>
            <person name="Pelin A."/>
            <person name="Henrissat B."/>
            <person name="Reynolds N.K."/>
            <person name="Benny G.L."/>
            <person name="Smith M.E."/>
            <person name="James T.Y."/>
            <person name="Grigoriev I.V."/>
        </authorList>
    </citation>
    <scope>NUCLEOTIDE SEQUENCE [LARGE SCALE GENOMIC DNA]</scope>
    <source>
        <strain evidence="7">CSF55</strain>
    </source>
</reference>
<organism evidence="6 7">
    <name type="scientific">Rozella allomycis (strain CSF55)</name>
    <dbReference type="NCBI Taxonomy" id="988480"/>
    <lineage>
        <taxon>Eukaryota</taxon>
        <taxon>Fungi</taxon>
        <taxon>Fungi incertae sedis</taxon>
        <taxon>Cryptomycota</taxon>
        <taxon>Cryptomycota incertae sedis</taxon>
        <taxon>Rozella</taxon>
    </lineage>
</organism>
<dbReference type="GO" id="GO:0031941">
    <property type="term" value="C:filamentous actin"/>
    <property type="evidence" value="ECO:0007669"/>
    <property type="project" value="TreeGrafter"/>
</dbReference>
<dbReference type="InterPro" id="IPR001781">
    <property type="entry name" value="Znf_LIM"/>
</dbReference>
<dbReference type="FunFam" id="2.10.110.10:FF:000009">
    <property type="entry name" value="Paxillin isoform 1"/>
    <property type="match status" value="2"/>
</dbReference>
<dbReference type="SMART" id="SM00132">
    <property type="entry name" value="LIM"/>
    <property type="match status" value="3"/>
</dbReference>
<evidence type="ECO:0000256" key="3">
    <source>
        <dbReference type="ARBA" id="ARBA00023038"/>
    </source>
</evidence>
<dbReference type="InterPro" id="IPR050604">
    <property type="entry name" value="PDZ-LIM_domain"/>
</dbReference>
<keyword evidence="1 4" id="KW-0479">Metal-binding</keyword>
<evidence type="ECO:0000256" key="2">
    <source>
        <dbReference type="ARBA" id="ARBA00022833"/>
    </source>
</evidence>
<evidence type="ECO:0000259" key="5">
    <source>
        <dbReference type="PROSITE" id="PS50023"/>
    </source>
</evidence>
<accession>A0A4P9YPR0</accession>
<dbReference type="SUPFAM" id="SSF57716">
    <property type="entry name" value="Glucocorticoid receptor-like (DNA-binding domain)"/>
    <property type="match status" value="4"/>
</dbReference>
<keyword evidence="2 4" id="KW-0862">Zinc</keyword>
<dbReference type="PANTHER" id="PTHR24214:SF38">
    <property type="entry name" value="PDZ AND LIM DOMAIN PROTEIN ZASP-RELATED"/>
    <property type="match status" value="1"/>
</dbReference>
<evidence type="ECO:0000256" key="1">
    <source>
        <dbReference type="ARBA" id="ARBA00022723"/>
    </source>
</evidence>
<dbReference type="AlphaFoldDB" id="A0A4P9YPR0"/>
<keyword evidence="3 4" id="KW-0440">LIM domain</keyword>
<dbReference type="Pfam" id="PF00412">
    <property type="entry name" value="LIM"/>
    <property type="match status" value="4"/>
</dbReference>
<sequence length="233" mass="27249">WHKEHFQCYECAKNVCALPFYADNDKIYCEEHYPCIGIPVCAMCQKEINGVSKKNFMIMKKCVSALGKEYHPEHFTCTICGKVFLDGEYLERDGKPYCEQDYKHLFTKKCDRCGNPIHETSINALNKFWHQKCFNCEICKISFDDSKFFSHQEKPYCQEHYHLMKGNSNKTTIRGTICCVCKKGIVGKCITAQDRKYHPEHFTCSHCSRVLANTSFKEHSFKPYCVNCFNKLF</sequence>
<gene>
    <name evidence="6" type="ORF">ROZALSC1DRAFT_7546</name>
</gene>
<feature type="non-terminal residue" evidence="6">
    <location>
        <position position="1"/>
    </location>
</feature>
<dbReference type="Proteomes" id="UP000281549">
    <property type="component" value="Unassembled WGS sequence"/>
</dbReference>
<dbReference type="PROSITE" id="PS00478">
    <property type="entry name" value="LIM_DOMAIN_1"/>
    <property type="match status" value="2"/>
</dbReference>
<feature type="domain" description="LIM zinc-binding" evidence="5">
    <location>
        <begin position="176"/>
        <end position="233"/>
    </location>
</feature>
<name>A0A4P9YPR0_ROZAC</name>
<feature type="domain" description="LIM zinc-binding" evidence="5">
    <location>
        <begin position="39"/>
        <end position="107"/>
    </location>
</feature>
<evidence type="ECO:0000256" key="4">
    <source>
        <dbReference type="PROSITE-ProRule" id="PRU00125"/>
    </source>
</evidence>
<dbReference type="EMBL" id="ML004939">
    <property type="protein sequence ID" value="RKP21645.1"/>
    <property type="molecule type" value="Genomic_DNA"/>
</dbReference>
<protein>
    <submittedName>
        <fullName evidence="6">LIM domain protein</fullName>
    </submittedName>
</protein>
<dbReference type="GO" id="GO:0051371">
    <property type="term" value="F:muscle alpha-actinin binding"/>
    <property type="evidence" value="ECO:0007669"/>
    <property type="project" value="TreeGrafter"/>
</dbReference>
<dbReference type="GO" id="GO:0046872">
    <property type="term" value="F:metal ion binding"/>
    <property type="evidence" value="ECO:0007669"/>
    <property type="project" value="UniProtKB-KW"/>
</dbReference>
<proteinExistence type="predicted"/>